<accession>A0ABN1YSC0</accession>
<evidence type="ECO:0008006" key="3">
    <source>
        <dbReference type="Google" id="ProtNLM"/>
    </source>
</evidence>
<sequence length="946" mass="97769">MHDGGVDDLTWGTRLGVGFDGASFDPGGASRIPDGTDTDAATDWVRNAFSGAGIAGRTGTPAPGEAWNTPGAPNEVFELEEPPVDAECGSDAVIAIGAVQGTGAATGMAGQPVTVEGVVTGDFQQGGFDGFTIQDAGDGDAATSDGIFVLAPGAAEVVEGDRVQISGTAEESSGLTRISNATLLDCGEGTLPTPIALTLPIADGERTESMLVTLTQELAILEYFNFGRFGEVVVGTDRQMQPTAVFAPGSAEAAELRAANLANRITIDDGRSIQNPDPAIHPGNLQPLTLENRFRGGDTITGITGVLDYRQSLWRVQPTEAGTFTQVNPREAAPEIEGATLEVSAFNVLNYFTTLDSRGAVTAEEFDRQEAKIVAAIDELDSAVVGLLEIENNDGVALDTLVAALNEAAGTQRWAGIDTGTLGTDEITTAIVYQPALVAPEGDHAVLDSSIDPRFDTSANRPALAQSFRDLGTDRILTVAVNHLKSKGSACAGDTGTPEQGNCNEVRTQAAAALADWLAMDPTGVEADGSLILGDLNSYDHEDPITTLEAAGWTDLLEEFQGEDAYTYVFDGMLGYLDYGLADAALLPSVAGAEAWHANSDEPSIFDYTMAFKQPAQDALFAPDPYRASDHDAVVVGIAFEPAAPVETVVEVYAGDDRYETNVEASEALFGPGTDVLIASGQVFADALSAGPAAARADASLLLTPTDGLMPVTIAELQRLQPGSVTIVGGTPSVSSATAAQITEVVPNATVSRIAGADRYQTAALIAERYFGTADQVLLASGEQFADAVSASGVASAIGDVPVLLTPRARTSEHTVDALEALGAQTATVLGANATVTDATVRAYRAEGFTVPRVAGADRYATNALLVERFMGQSEIQAIAVASGTNFPDALSASMVAGVHSAPVVLAASTCVTLDVEELIAMIAPTAVYNVGGLPTLASNAWRTGC</sequence>
<dbReference type="PANTHER" id="PTHR42834:SF1">
    <property type="entry name" value="ENDONUCLEASE_EXONUCLEASE_PHOSPHATASE FAMILY PROTEIN (AFU_ORTHOLOGUE AFUA_3G09210)"/>
    <property type="match status" value="1"/>
</dbReference>
<dbReference type="PANTHER" id="PTHR42834">
    <property type="entry name" value="ENDONUCLEASE/EXONUCLEASE/PHOSPHATASE FAMILY PROTEIN (AFU_ORTHOLOGUE AFUA_3G09210)"/>
    <property type="match status" value="1"/>
</dbReference>
<dbReference type="InterPro" id="IPR036691">
    <property type="entry name" value="Endo/exonu/phosph_ase_sf"/>
</dbReference>
<dbReference type="SUPFAM" id="SSF56219">
    <property type="entry name" value="DNase I-like"/>
    <property type="match status" value="1"/>
</dbReference>
<dbReference type="CDD" id="cd04486">
    <property type="entry name" value="YhcR_OBF_like"/>
    <property type="match status" value="1"/>
</dbReference>
<dbReference type="Gene3D" id="3.40.50.12090">
    <property type="match status" value="1"/>
</dbReference>
<dbReference type="Pfam" id="PF04122">
    <property type="entry name" value="CW_binding_2"/>
    <property type="match status" value="3"/>
</dbReference>
<evidence type="ECO:0000313" key="1">
    <source>
        <dbReference type="EMBL" id="GAA1421502.1"/>
    </source>
</evidence>
<proteinExistence type="predicted"/>
<comment type="caution">
    <text evidence="1">The sequence shown here is derived from an EMBL/GenBank/DDBJ whole genome shotgun (WGS) entry which is preliminary data.</text>
</comment>
<name>A0ABN1YSC0_9MICO</name>
<organism evidence="1 2">
    <name type="scientific">Agrococcus citreus</name>
    <dbReference type="NCBI Taxonomy" id="84643"/>
    <lineage>
        <taxon>Bacteria</taxon>
        <taxon>Bacillati</taxon>
        <taxon>Actinomycetota</taxon>
        <taxon>Actinomycetes</taxon>
        <taxon>Micrococcales</taxon>
        <taxon>Microbacteriaceae</taxon>
        <taxon>Agrococcus</taxon>
    </lineage>
</organism>
<dbReference type="InterPro" id="IPR047971">
    <property type="entry name" value="ExeM-like"/>
</dbReference>
<dbReference type="NCBIfam" id="NF033681">
    <property type="entry name" value="ExeM_NucH_DNase"/>
    <property type="match status" value="1"/>
</dbReference>
<keyword evidence="2" id="KW-1185">Reference proteome</keyword>
<gene>
    <name evidence="1" type="ORF">GCM10009640_12580</name>
</gene>
<reference evidence="2" key="1">
    <citation type="journal article" date="2019" name="Int. J. Syst. Evol. Microbiol.">
        <title>The Global Catalogue of Microorganisms (GCM) 10K type strain sequencing project: providing services to taxonomists for standard genome sequencing and annotation.</title>
        <authorList>
            <consortium name="The Broad Institute Genomics Platform"/>
            <consortium name="The Broad Institute Genome Sequencing Center for Infectious Disease"/>
            <person name="Wu L."/>
            <person name="Ma J."/>
        </authorList>
    </citation>
    <scope>NUCLEOTIDE SEQUENCE [LARGE SCALE GENOMIC DNA]</scope>
    <source>
        <strain evidence="2">JCM 12398</strain>
    </source>
</reference>
<dbReference type="Gene3D" id="3.60.10.10">
    <property type="entry name" value="Endonuclease/exonuclease/phosphatase"/>
    <property type="match status" value="1"/>
</dbReference>
<dbReference type="Proteomes" id="UP001501266">
    <property type="component" value="Unassembled WGS sequence"/>
</dbReference>
<dbReference type="EMBL" id="BAAAKK010000003">
    <property type="protein sequence ID" value="GAA1421502.1"/>
    <property type="molecule type" value="Genomic_DNA"/>
</dbReference>
<dbReference type="InterPro" id="IPR007253">
    <property type="entry name" value="Cell_wall-bd_2"/>
</dbReference>
<protein>
    <recommendedName>
        <fullName evidence="3">ExeM/NucH family extracellular endonuclease</fullName>
    </recommendedName>
</protein>
<evidence type="ECO:0000313" key="2">
    <source>
        <dbReference type="Proteomes" id="UP001501266"/>
    </source>
</evidence>